<evidence type="ECO:0000313" key="3">
    <source>
        <dbReference type="Proteomes" id="UP001629113"/>
    </source>
</evidence>
<dbReference type="Proteomes" id="UP001629113">
    <property type="component" value="Unassembled WGS sequence"/>
</dbReference>
<dbReference type="Pfam" id="PF13380">
    <property type="entry name" value="CoA_binding_2"/>
    <property type="match status" value="1"/>
</dbReference>
<dbReference type="InterPro" id="IPR036291">
    <property type="entry name" value="NAD(P)-bd_dom_sf"/>
</dbReference>
<protein>
    <submittedName>
        <fullName evidence="2">CoA binding domain-containing protein</fullName>
    </submittedName>
</protein>
<dbReference type="SMART" id="SM00881">
    <property type="entry name" value="CoA_binding"/>
    <property type="match status" value="1"/>
</dbReference>
<accession>A0ABR4PYQ3</accession>
<organism evidence="2 3">
    <name type="scientific">Phlyctema vagabunda</name>
    <dbReference type="NCBI Taxonomy" id="108571"/>
    <lineage>
        <taxon>Eukaryota</taxon>
        <taxon>Fungi</taxon>
        <taxon>Dikarya</taxon>
        <taxon>Ascomycota</taxon>
        <taxon>Pezizomycotina</taxon>
        <taxon>Leotiomycetes</taxon>
        <taxon>Helotiales</taxon>
        <taxon>Dermateaceae</taxon>
        <taxon>Phlyctema</taxon>
    </lineage>
</organism>
<gene>
    <name evidence="2" type="ORF">PVAG01_02001</name>
</gene>
<dbReference type="EMBL" id="JBFCZG010000001">
    <property type="protein sequence ID" value="KAL3428492.1"/>
    <property type="molecule type" value="Genomic_DNA"/>
</dbReference>
<keyword evidence="3" id="KW-1185">Reference proteome</keyword>
<dbReference type="PANTHER" id="PTHR33303">
    <property type="entry name" value="CYTOPLASMIC PROTEIN-RELATED"/>
    <property type="match status" value="1"/>
</dbReference>
<evidence type="ECO:0000313" key="2">
    <source>
        <dbReference type="EMBL" id="KAL3428492.1"/>
    </source>
</evidence>
<dbReference type="InterPro" id="IPR003781">
    <property type="entry name" value="CoA-bd"/>
</dbReference>
<reference evidence="2 3" key="1">
    <citation type="submission" date="2024-06" db="EMBL/GenBank/DDBJ databases">
        <title>Complete genome of Phlyctema vagabunda strain 19-DSS-EL-015.</title>
        <authorList>
            <person name="Fiorenzani C."/>
        </authorList>
    </citation>
    <scope>NUCLEOTIDE SEQUENCE [LARGE SCALE GENOMIC DNA]</scope>
    <source>
        <strain evidence="2 3">19-DSS-EL-015</strain>
    </source>
</reference>
<name>A0ABR4PYQ3_9HELO</name>
<proteinExistence type="predicted"/>
<comment type="caution">
    <text evidence="2">The sequence shown here is derived from an EMBL/GenBank/DDBJ whole genome shotgun (WGS) entry which is preliminary data.</text>
</comment>
<dbReference type="Gene3D" id="3.40.50.720">
    <property type="entry name" value="NAD(P)-binding Rossmann-like Domain"/>
    <property type="match status" value="1"/>
</dbReference>
<dbReference type="SUPFAM" id="SSF51735">
    <property type="entry name" value="NAD(P)-binding Rossmann-fold domains"/>
    <property type="match status" value="1"/>
</dbReference>
<sequence>MATEATAAKFFSSKYFAVVGASTDPSKFGHKIFTWYTQHALPVTPINPTAAQIKAFGAWPDLEQKSFDTLPNISELPNPKETGVSIITPPRVTIEVLKEAKKLGIQSVWLQPGTFNDEVIQFANENFEAPVAGDGGRGGEGWCVLVDGEKALGAAGKSEGKL</sequence>
<dbReference type="PANTHER" id="PTHR33303:SF2">
    <property type="entry name" value="COA-BINDING DOMAIN-CONTAINING PROTEIN"/>
    <property type="match status" value="1"/>
</dbReference>
<evidence type="ECO:0000259" key="1">
    <source>
        <dbReference type="SMART" id="SM00881"/>
    </source>
</evidence>
<feature type="domain" description="CoA-binding" evidence="1">
    <location>
        <begin position="10"/>
        <end position="114"/>
    </location>
</feature>